<keyword evidence="2" id="KW-1133">Transmembrane helix</keyword>
<keyword evidence="2" id="KW-0812">Transmembrane</keyword>
<evidence type="ECO:0000256" key="1">
    <source>
        <dbReference type="SAM" id="MobiDB-lite"/>
    </source>
</evidence>
<dbReference type="Proteomes" id="UP001597478">
    <property type="component" value="Unassembled WGS sequence"/>
</dbReference>
<reference evidence="4" key="1">
    <citation type="journal article" date="2019" name="Int. J. Syst. Evol. Microbiol.">
        <title>The Global Catalogue of Microorganisms (GCM) 10K type strain sequencing project: providing services to taxonomists for standard genome sequencing and annotation.</title>
        <authorList>
            <consortium name="The Broad Institute Genomics Platform"/>
            <consortium name="The Broad Institute Genome Sequencing Center for Infectious Disease"/>
            <person name="Wu L."/>
            <person name="Ma J."/>
        </authorList>
    </citation>
    <scope>NUCLEOTIDE SEQUENCE [LARGE SCALE GENOMIC DNA]</scope>
    <source>
        <strain evidence="4">IBRC-M 10906</strain>
    </source>
</reference>
<comment type="caution">
    <text evidence="3">The sequence shown here is derived from an EMBL/GenBank/DDBJ whole genome shotgun (WGS) entry which is preliminary data.</text>
</comment>
<dbReference type="EMBL" id="JBHUOF010000021">
    <property type="protein sequence ID" value="MFD2800762.1"/>
    <property type="molecule type" value="Genomic_DNA"/>
</dbReference>
<name>A0ABW5WAE8_9PSEU</name>
<sequence length="232" mass="23255">MSSLGPQTGAAGTAAPKQPLVALAAVLCLAAAALTVVGSFLPIFTGALTALGSTQFEMSITSWGFETDAPTQEGGVANNGVPLMIAAALLCVAAAVLLAGALRGRPDTSRVATPMTCLAAAFVAGVTVTVLMQALSWQETFRPTGTAEGNSDFSVDTSLGLGVWLFAGATVLALAAAGVALRPRGRREPTEPETPRYGFPAPMQQGGPSVPPFGGSGQAPPRPEGPRQGPGV</sequence>
<dbReference type="RefSeq" id="WP_377390510.1">
    <property type="nucleotide sequence ID" value="NZ_JBHSAN010000024.1"/>
</dbReference>
<evidence type="ECO:0000313" key="3">
    <source>
        <dbReference type="EMBL" id="MFD2800762.1"/>
    </source>
</evidence>
<evidence type="ECO:0000313" key="4">
    <source>
        <dbReference type="Proteomes" id="UP001597478"/>
    </source>
</evidence>
<organism evidence="3 4">
    <name type="scientific">Prauserella oleivorans</name>
    <dbReference type="NCBI Taxonomy" id="1478153"/>
    <lineage>
        <taxon>Bacteria</taxon>
        <taxon>Bacillati</taxon>
        <taxon>Actinomycetota</taxon>
        <taxon>Actinomycetes</taxon>
        <taxon>Pseudonocardiales</taxon>
        <taxon>Pseudonocardiaceae</taxon>
        <taxon>Prauserella</taxon>
    </lineage>
</organism>
<evidence type="ECO:0000256" key="2">
    <source>
        <dbReference type="SAM" id="Phobius"/>
    </source>
</evidence>
<feature type="region of interest" description="Disordered" evidence="1">
    <location>
        <begin position="184"/>
        <end position="232"/>
    </location>
</feature>
<proteinExistence type="predicted"/>
<feature type="transmembrane region" description="Helical" evidence="2">
    <location>
        <begin position="83"/>
        <end position="102"/>
    </location>
</feature>
<gene>
    <name evidence="3" type="ORF">ACFS2C_15320</name>
</gene>
<protein>
    <submittedName>
        <fullName evidence="3">Uncharacterized protein</fullName>
    </submittedName>
</protein>
<keyword evidence="2" id="KW-0472">Membrane</keyword>
<feature type="transmembrane region" description="Helical" evidence="2">
    <location>
        <begin position="20"/>
        <end position="44"/>
    </location>
</feature>
<accession>A0ABW5WAE8</accession>
<keyword evidence="4" id="KW-1185">Reference proteome</keyword>
<feature type="transmembrane region" description="Helical" evidence="2">
    <location>
        <begin position="161"/>
        <end position="181"/>
    </location>
</feature>
<feature type="transmembrane region" description="Helical" evidence="2">
    <location>
        <begin position="114"/>
        <end position="135"/>
    </location>
</feature>